<organism evidence="2 3">
    <name type="scientific">Dactylosporangium sucinum</name>
    <dbReference type="NCBI Taxonomy" id="1424081"/>
    <lineage>
        <taxon>Bacteria</taxon>
        <taxon>Bacillati</taxon>
        <taxon>Actinomycetota</taxon>
        <taxon>Actinomycetes</taxon>
        <taxon>Micromonosporales</taxon>
        <taxon>Micromonosporaceae</taxon>
        <taxon>Dactylosporangium</taxon>
    </lineage>
</organism>
<dbReference type="Gene3D" id="3.40.50.360">
    <property type="match status" value="1"/>
</dbReference>
<dbReference type="InterPro" id="IPR005025">
    <property type="entry name" value="FMN_Rdtase-like_dom"/>
</dbReference>
<evidence type="ECO:0000313" key="2">
    <source>
        <dbReference type="EMBL" id="GGM30029.1"/>
    </source>
</evidence>
<comment type="caution">
    <text evidence="2">The sequence shown here is derived from an EMBL/GenBank/DDBJ whole genome shotgun (WGS) entry which is preliminary data.</text>
</comment>
<protein>
    <submittedName>
        <fullName evidence="2">FMN reductase</fullName>
    </submittedName>
</protein>
<dbReference type="Pfam" id="PF03358">
    <property type="entry name" value="FMN_red"/>
    <property type="match status" value="1"/>
</dbReference>
<dbReference type="GO" id="GO:0016491">
    <property type="term" value="F:oxidoreductase activity"/>
    <property type="evidence" value="ECO:0007669"/>
    <property type="project" value="InterPro"/>
</dbReference>
<dbReference type="AlphaFoldDB" id="A0A917TN59"/>
<keyword evidence="3" id="KW-1185">Reference proteome</keyword>
<dbReference type="SUPFAM" id="SSF52218">
    <property type="entry name" value="Flavoproteins"/>
    <property type="match status" value="1"/>
</dbReference>
<reference evidence="2" key="2">
    <citation type="submission" date="2020-09" db="EMBL/GenBank/DDBJ databases">
        <authorList>
            <person name="Sun Q."/>
            <person name="Ohkuma M."/>
        </authorList>
    </citation>
    <scope>NUCLEOTIDE SEQUENCE</scope>
    <source>
        <strain evidence="2">JCM 19831</strain>
    </source>
</reference>
<name>A0A917TN59_9ACTN</name>
<sequence length="192" mass="20578">MTEQALPLTVAVIVGSVRRPRVGRAVAEWFAGIGARTTEHKLDVIDLAEVDLPLADTRPGGCHDSPIAGRLAAADAFAVVTPEYNHSYPAALKNAIDWHYREWMFKPVAFVSYGAGSGGVRAVEHLRLVFAELHAATTRHAVVLSAPWERLGPRGVLDAGPGAERAAEVALRELTWWGGALRAARTAGPFEA</sequence>
<dbReference type="RefSeq" id="WP_190250811.1">
    <property type="nucleotide sequence ID" value="NZ_BMPI01000014.1"/>
</dbReference>
<dbReference type="GO" id="GO:0010181">
    <property type="term" value="F:FMN binding"/>
    <property type="evidence" value="ECO:0007669"/>
    <property type="project" value="TreeGrafter"/>
</dbReference>
<dbReference type="GO" id="GO:0005829">
    <property type="term" value="C:cytosol"/>
    <property type="evidence" value="ECO:0007669"/>
    <property type="project" value="TreeGrafter"/>
</dbReference>
<evidence type="ECO:0000259" key="1">
    <source>
        <dbReference type="Pfam" id="PF03358"/>
    </source>
</evidence>
<dbReference type="PANTHER" id="PTHR30543:SF21">
    <property type="entry name" value="NAD(P)H-DEPENDENT FMN REDUCTASE LOT6"/>
    <property type="match status" value="1"/>
</dbReference>
<proteinExistence type="predicted"/>
<reference evidence="2" key="1">
    <citation type="journal article" date="2014" name="Int. J. Syst. Evol. Microbiol.">
        <title>Complete genome sequence of Corynebacterium casei LMG S-19264T (=DSM 44701T), isolated from a smear-ripened cheese.</title>
        <authorList>
            <consortium name="US DOE Joint Genome Institute (JGI-PGF)"/>
            <person name="Walter F."/>
            <person name="Albersmeier A."/>
            <person name="Kalinowski J."/>
            <person name="Ruckert C."/>
        </authorList>
    </citation>
    <scope>NUCLEOTIDE SEQUENCE</scope>
    <source>
        <strain evidence="2">JCM 19831</strain>
    </source>
</reference>
<accession>A0A917TN59</accession>
<dbReference type="EMBL" id="BMPI01000014">
    <property type="protein sequence ID" value="GGM30029.1"/>
    <property type="molecule type" value="Genomic_DNA"/>
</dbReference>
<dbReference type="InterPro" id="IPR029039">
    <property type="entry name" value="Flavoprotein-like_sf"/>
</dbReference>
<dbReference type="Proteomes" id="UP000642070">
    <property type="component" value="Unassembled WGS sequence"/>
</dbReference>
<feature type="domain" description="NADPH-dependent FMN reductase-like" evidence="1">
    <location>
        <begin position="9"/>
        <end position="145"/>
    </location>
</feature>
<gene>
    <name evidence="2" type="ORF">GCM10007977_034120</name>
</gene>
<dbReference type="InterPro" id="IPR050712">
    <property type="entry name" value="NAD(P)H-dep_reductase"/>
</dbReference>
<dbReference type="PANTHER" id="PTHR30543">
    <property type="entry name" value="CHROMATE REDUCTASE"/>
    <property type="match status" value="1"/>
</dbReference>
<evidence type="ECO:0000313" key="3">
    <source>
        <dbReference type="Proteomes" id="UP000642070"/>
    </source>
</evidence>